<reference evidence="1" key="1">
    <citation type="submission" date="2014-09" db="EMBL/GenBank/DDBJ databases">
        <authorList>
            <person name="Magalhaes I.L.F."/>
            <person name="Oliveira U."/>
            <person name="Santos F.R."/>
            <person name="Vidigal T.H.D.A."/>
            <person name="Brescovit A.D."/>
            <person name="Santos A.J."/>
        </authorList>
    </citation>
    <scope>NUCLEOTIDE SEQUENCE</scope>
    <source>
        <tissue evidence="1">Shoot tissue taken approximately 20 cm above the soil surface</tissue>
    </source>
</reference>
<accession>A0A0A9FKG4</accession>
<evidence type="ECO:0000313" key="1">
    <source>
        <dbReference type="EMBL" id="JAE11709.1"/>
    </source>
</evidence>
<organism evidence="1">
    <name type="scientific">Arundo donax</name>
    <name type="common">Giant reed</name>
    <name type="synonym">Donax arundinaceus</name>
    <dbReference type="NCBI Taxonomy" id="35708"/>
    <lineage>
        <taxon>Eukaryota</taxon>
        <taxon>Viridiplantae</taxon>
        <taxon>Streptophyta</taxon>
        <taxon>Embryophyta</taxon>
        <taxon>Tracheophyta</taxon>
        <taxon>Spermatophyta</taxon>
        <taxon>Magnoliopsida</taxon>
        <taxon>Liliopsida</taxon>
        <taxon>Poales</taxon>
        <taxon>Poaceae</taxon>
        <taxon>PACMAD clade</taxon>
        <taxon>Arundinoideae</taxon>
        <taxon>Arundineae</taxon>
        <taxon>Arundo</taxon>
    </lineage>
</organism>
<name>A0A0A9FKG4_ARUDO</name>
<protein>
    <submittedName>
        <fullName evidence="1">Uncharacterized protein</fullName>
    </submittedName>
</protein>
<reference evidence="1" key="2">
    <citation type="journal article" date="2015" name="Data Brief">
        <title>Shoot transcriptome of the giant reed, Arundo donax.</title>
        <authorList>
            <person name="Barrero R.A."/>
            <person name="Guerrero F.D."/>
            <person name="Moolhuijzen P."/>
            <person name="Goolsby J.A."/>
            <person name="Tidwell J."/>
            <person name="Bellgard S.E."/>
            <person name="Bellgard M.I."/>
        </authorList>
    </citation>
    <scope>NUCLEOTIDE SEQUENCE</scope>
    <source>
        <tissue evidence="1">Shoot tissue taken approximately 20 cm above the soil surface</tissue>
    </source>
</reference>
<sequence length="20" mass="2373">MLVKNLGLIHLEVIRFAYRS</sequence>
<dbReference type="EMBL" id="GBRH01186187">
    <property type="protein sequence ID" value="JAE11709.1"/>
    <property type="molecule type" value="Transcribed_RNA"/>
</dbReference>
<dbReference type="AlphaFoldDB" id="A0A0A9FKG4"/>
<proteinExistence type="predicted"/>